<accession>A0A4S2DA22</accession>
<evidence type="ECO:0000313" key="2">
    <source>
        <dbReference type="Proteomes" id="UP000309893"/>
    </source>
</evidence>
<reference evidence="1 2" key="1">
    <citation type="submission" date="2019-04" db="EMBL/GenBank/DDBJ databases">
        <title>Microbes associate with the intestines of laboratory mice.</title>
        <authorList>
            <person name="Navarre W."/>
            <person name="Wong E."/>
            <person name="Huang K."/>
            <person name="Tropini C."/>
            <person name="Ng K."/>
            <person name="Yu B."/>
        </authorList>
    </citation>
    <scope>NUCLEOTIDE SEQUENCE [LARGE SCALE GENOMIC DNA]</scope>
    <source>
        <strain evidence="1 2">NM46_B2-13</strain>
    </source>
</reference>
<evidence type="ECO:0000313" key="1">
    <source>
        <dbReference type="EMBL" id="TGY38639.1"/>
    </source>
</evidence>
<dbReference type="Proteomes" id="UP000309893">
    <property type="component" value="Unassembled WGS sequence"/>
</dbReference>
<sequence length="125" mass="12246">MLAVIGKSGDADASAAVSAVEAADSRVASATVAQGQSGFSSGGIVEVVTSGEDPVTSDELSALLLAARHAGSREPGHIDLFTKSQSSASLDLTAAADQLGILYSKIGDGIDVSSGGINDALGTGR</sequence>
<dbReference type="EMBL" id="SRYO01000002">
    <property type="protein sequence ID" value="TGY38639.1"/>
    <property type="molecule type" value="Genomic_DNA"/>
</dbReference>
<protein>
    <submittedName>
        <fullName evidence="1">Uncharacterized protein</fullName>
    </submittedName>
</protein>
<dbReference type="RefSeq" id="WP_135948961.1">
    <property type="nucleotide sequence ID" value="NZ_SRYO01000002.1"/>
</dbReference>
<organism evidence="1 2">
    <name type="scientific">Microbacterium laevaniformans</name>
    <dbReference type="NCBI Taxonomy" id="36807"/>
    <lineage>
        <taxon>Bacteria</taxon>
        <taxon>Bacillati</taxon>
        <taxon>Actinomycetota</taxon>
        <taxon>Actinomycetes</taxon>
        <taxon>Micrococcales</taxon>
        <taxon>Microbacteriaceae</taxon>
        <taxon>Microbacterium</taxon>
    </lineage>
</organism>
<dbReference type="AlphaFoldDB" id="A0A4S2DA22"/>
<comment type="caution">
    <text evidence="1">The sequence shown here is derived from an EMBL/GenBank/DDBJ whole genome shotgun (WGS) entry which is preliminary data.</text>
</comment>
<gene>
    <name evidence="1" type="ORF">E5344_05275</name>
</gene>
<name>A0A4S2DA22_9MICO</name>
<proteinExistence type="predicted"/>